<dbReference type="Proteomes" id="UP001159427">
    <property type="component" value="Unassembled WGS sequence"/>
</dbReference>
<sequence length="245" mass="26546">MGLDCGMRCLKFMLCVFNLVFWAAGIAVMAVGIFARVSASNYSALMDEGGFKTAANILIAAGAQVMIIGAIGCCGVVKEKKWLLLLYSFLVLMIFILEIASGIMAYAQRDKVIDKIEHAVNKTITEYYGKADKKKFTEAVDKAQQELKCCGVAGPSDWSKSAWYKSTGKTAKEKYPESCCKTKGDKCSVGDNPDIYKQGCSDALQKFVRGKMAVIGGIGVGIAILQVLGVVFAICLYRSIGYEKI</sequence>
<feature type="transmembrane region" description="Helical" evidence="6">
    <location>
        <begin position="12"/>
        <end position="35"/>
    </location>
</feature>
<evidence type="ECO:0000313" key="7">
    <source>
        <dbReference type="EMBL" id="CAH3025476.1"/>
    </source>
</evidence>
<organism evidence="7 8">
    <name type="scientific">Porites evermanni</name>
    <dbReference type="NCBI Taxonomy" id="104178"/>
    <lineage>
        <taxon>Eukaryota</taxon>
        <taxon>Metazoa</taxon>
        <taxon>Cnidaria</taxon>
        <taxon>Anthozoa</taxon>
        <taxon>Hexacorallia</taxon>
        <taxon>Scleractinia</taxon>
        <taxon>Fungiina</taxon>
        <taxon>Poritidae</taxon>
        <taxon>Porites</taxon>
    </lineage>
</organism>
<name>A0ABN8M782_9CNID</name>
<dbReference type="PANTHER" id="PTHR19282:SF544">
    <property type="entry name" value="TETRASPANIN"/>
    <property type="match status" value="1"/>
</dbReference>
<feature type="transmembrane region" description="Helical" evidence="6">
    <location>
        <begin position="84"/>
        <end position="107"/>
    </location>
</feature>
<keyword evidence="3 6" id="KW-0812">Transmembrane</keyword>
<accession>A0ABN8M782</accession>
<dbReference type="Gene3D" id="1.10.1450.10">
    <property type="entry name" value="Tetraspanin"/>
    <property type="match status" value="1"/>
</dbReference>
<evidence type="ECO:0000256" key="3">
    <source>
        <dbReference type="ARBA" id="ARBA00022692"/>
    </source>
</evidence>
<dbReference type="EMBL" id="CALNXI010000354">
    <property type="protein sequence ID" value="CAH3025476.1"/>
    <property type="molecule type" value="Genomic_DNA"/>
</dbReference>
<comment type="caution">
    <text evidence="7">The sequence shown here is derived from an EMBL/GenBank/DDBJ whole genome shotgun (WGS) entry which is preliminary data.</text>
</comment>
<evidence type="ECO:0000256" key="1">
    <source>
        <dbReference type="ARBA" id="ARBA00004141"/>
    </source>
</evidence>
<gene>
    <name evidence="7" type="ORF">PEVE_00026187</name>
</gene>
<keyword evidence="8" id="KW-1185">Reference proteome</keyword>
<dbReference type="InterPro" id="IPR018499">
    <property type="entry name" value="Tetraspanin/Peripherin"/>
</dbReference>
<dbReference type="SUPFAM" id="SSF48652">
    <property type="entry name" value="Tetraspanin"/>
    <property type="match status" value="1"/>
</dbReference>
<dbReference type="PIRSF" id="PIRSF002419">
    <property type="entry name" value="Tetraspanin"/>
    <property type="match status" value="1"/>
</dbReference>
<protein>
    <recommendedName>
        <fullName evidence="6">Tetraspanin</fullName>
    </recommendedName>
</protein>
<evidence type="ECO:0000256" key="6">
    <source>
        <dbReference type="RuleBase" id="RU361218"/>
    </source>
</evidence>
<evidence type="ECO:0000256" key="4">
    <source>
        <dbReference type="ARBA" id="ARBA00022989"/>
    </source>
</evidence>
<dbReference type="InterPro" id="IPR008952">
    <property type="entry name" value="Tetraspanin_EC2_sf"/>
</dbReference>
<dbReference type="PANTHER" id="PTHR19282">
    <property type="entry name" value="TETRASPANIN"/>
    <property type="match status" value="1"/>
</dbReference>
<reference evidence="7 8" key="1">
    <citation type="submission" date="2022-05" db="EMBL/GenBank/DDBJ databases">
        <authorList>
            <consortium name="Genoscope - CEA"/>
            <person name="William W."/>
        </authorList>
    </citation>
    <scope>NUCLEOTIDE SEQUENCE [LARGE SCALE GENOMIC DNA]</scope>
</reference>
<dbReference type="Pfam" id="PF00335">
    <property type="entry name" value="Tetraspanin"/>
    <property type="match status" value="1"/>
</dbReference>
<evidence type="ECO:0000313" key="8">
    <source>
        <dbReference type="Proteomes" id="UP001159427"/>
    </source>
</evidence>
<evidence type="ECO:0000256" key="5">
    <source>
        <dbReference type="ARBA" id="ARBA00023136"/>
    </source>
</evidence>
<feature type="transmembrane region" description="Helical" evidence="6">
    <location>
        <begin position="55"/>
        <end position="77"/>
    </location>
</feature>
<dbReference type="PRINTS" id="PR00259">
    <property type="entry name" value="TMFOUR"/>
</dbReference>
<evidence type="ECO:0000256" key="2">
    <source>
        <dbReference type="ARBA" id="ARBA00006840"/>
    </source>
</evidence>
<feature type="transmembrane region" description="Helical" evidence="6">
    <location>
        <begin position="212"/>
        <end position="237"/>
    </location>
</feature>
<comment type="similarity">
    <text evidence="2 6">Belongs to the tetraspanin (TM4SF) family.</text>
</comment>
<proteinExistence type="inferred from homology"/>
<keyword evidence="5 6" id="KW-0472">Membrane</keyword>
<comment type="subcellular location">
    <subcellularLocation>
        <location evidence="1 6">Membrane</location>
        <topology evidence="1 6">Multi-pass membrane protein</topology>
    </subcellularLocation>
</comment>
<keyword evidence="4 6" id="KW-1133">Transmembrane helix</keyword>
<dbReference type="InterPro" id="IPR000301">
    <property type="entry name" value="Tetraspanin_animals"/>
</dbReference>